<feature type="region of interest" description="Disordered" evidence="12">
    <location>
        <begin position="1"/>
        <end position="110"/>
    </location>
</feature>
<dbReference type="SMART" id="SM00739">
    <property type="entry name" value="KOW"/>
    <property type="match status" value="6"/>
</dbReference>
<dbReference type="CDD" id="cd09888">
    <property type="entry name" value="NGN_Euk"/>
    <property type="match status" value="1"/>
</dbReference>
<evidence type="ECO:0000256" key="3">
    <source>
        <dbReference type="ARBA" id="ARBA00020181"/>
    </source>
</evidence>
<accession>A0A1D1ZMS3</accession>
<feature type="domain" description="KOW" evidence="14">
    <location>
        <begin position="1051"/>
        <end position="1078"/>
    </location>
</feature>
<keyword evidence="6" id="KW-0677">Repeat</keyword>
<dbReference type="AlphaFoldDB" id="A0A1D1ZMS3"/>
<evidence type="ECO:0000256" key="1">
    <source>
        <dbReference type="ARBA" id="ARBA00004123"/>
    </source>
</evidence>
<dbReference type="GO" id="GO:0005840">
    <property type="term" value="C:ribosome"/>
    <property type="evidence" value="ECO:0007669"/>
    <property type="project" value="InterPro"/>
</dbReference>
<dbReference type="Pfam" id="PF03439">
    <property type="entry name" value="Spt5-NGN"/>
    <property type="match status" value="1"/>
</dbReference>
<feature type="region of interest" description="Disordered" evidence="12">
    <location>
        <begin position="702"/>
        <end position="758"/>
    </location>
</feature>
<dbReference type="InterPro" id="IPR041973">
    <property type="entry name" value="KOW_Spt5_1"/>
</dbReference>
<comment type="similarity">
    <text evidence="2 11">Belongs to the SPT5 family.</text>
</comment>
<feature type="compositionally biased region" description="Acidic residues" evidence="12">
    <location>
        <begin position="19"/>
        <end position="51"/>
    </location>
</feature>
<feature type="compositionally biased region" description="Gly residues" evidence="12">
    <location>
        <begin position="736"/>
        <end position="752"/>
    </location>
</feature>
<dbReference type="Pfam" id="PF23042">
    <property type="entry name" value="KOW1_SPT5"/>
    <property type="match status" value="1"/>
</dbReference>
<dbReference type="SUPFAM" id="SSF50104">
    <property type="entry name" value="Translation proteins SH3-like domain"/>
    <property type="match status" value="1"/>
</dbReference>
<evidence type="ECO:0000256" key="4">
    <source>
        <dbReference type="ARBA" id="ARBA00022491"/>
    </source>
</evidence>
<dbReference type="InterPro" id="IPR005824">
    <property type="entry name" value="KOW"/>
</dbReference>
<evidence type="ECO:0000256" key="11">
    <source>
        <dbReference type="PIRNR" id="PIRNR036945"/>
    </source>
</evidence>
<name>A0A1D1ZMS3_AUXPR</name>
<dbReference type="CDD" id="cd06081">
    <property type="entry name" value="KOW_Spt5_1"/>
    <property type="match status" value="1"/>
</dbReference>
<dbReference type="CDD" id="cd06085">
    <property type="entry name" value="KOW_Spt5_5"/>
    <property type="match status" value="1"/>
</dbReference>
<evidence type="ECO:0000313" key="15">
    <source>
        <dbReference type="EMBL" id="JAT68005.1"/>
    </source>
</evidence>
<dbReference type="InterPro" id="IPR041978">
    <property type="entry name" value="KOW_Spt5_5"/>
</dbReference>
<dbReference type="InterPro" id="IPR057934">
    <property type="entry name" value="KOW_Spt5_7"/>
</dbReference>
<dbReference type="InterPro" id="IPR014722">
    <property type="entry name" value="Rib_uL2_dom2"/>
</dbReference>
<keyword evidence="5" id="KW-0597">Phosphoprotein</keyword>
<dbReference type="PROSITE" id="PS01108">
    <property type="entry name" value="RIBOSOMAL_L24"/>
    <property type="match status" value="1"/>
</dbReference>
<dbReference type="GO" id="GO:0032784">
    <property type="term" value="P:regulation of DNA-templated transcription elongation"/>
    <property type="evidence" value="ECO:0007669"/>
    <property type="project" value="InterPro"/>
</dbReference>
<feature type="domain" description="KOW" evidence="14">
    <location>
        <begin position="465"/>
        <end position="492"/>
    </location>
</feature>
<dbReference type="InterPro" id="IPR041976">
    <property type="entry name" value="KOW_Spt5_3"/>
</dbReference>
<evidence type="ECO:0000256" key="6">
    <source>
        <dbReference type="ARBA" id="ARBA00022737"/>
    </source>
</evidence>
<dbReference type="InterPro" id="IPR057936">
    <property type="entry name" value="KOWx_Spt5"/>
</dbReference>
<feature type="domain" description="KOW" evidence="14">
    <location>
        <begin position="291"/>
        <end position="318"/>
    </location>
</feature>
<feature type="domain" description="KOW" evidence="14">
    <location>
        <begin position="648"/>
        <end position="675"/>
    </location>
</feature>
<keyword evidence="9 11" id="KW-0804">Transcription</keyword>
<feature type="compositionally biased region" description="Acidic residues" evidence="12">
    <location>
        <begin position="72"/>
        <end position="83"/>
    </location>
</feature>
<dbReference type="GO" id="GO:0006368">
    <property type="term" value="P:transcription elongation by RNA polymerase II"/>
    <property type="evidence" value="ECO:0007669"/>
    <property type="project" value="TreeGrafter"/>
</dbReference>
<dbReference type="InterPro" id="IPR039659">
    <property type="entry name" value="SPT5"/>
</dbReference>
<dbReference type="PANTHER" id="PTHR11125:SF7">
    <property type="entry name" value="TRANSCRIPTION ELONGATION FACTOR SPT5"/>
    <property type="match status" value="1"/>
</dbReference>
<dbReference type="FunFam" id="3.30.70.940:FF:000005">
    <property type="entry name" value="Transcription elongation factor SPT5"/>
    <property type="match status" value="1"/>
</dbReference>
<feature type="domain" description="KOW" evidence="14">
    <location>
        <begin position="766"/>
        <end position="793"/>
    </location>
</feature>
<evidence type="ECO:0000259" key="13">
    <source>
        <dbReference type="SMART" id="SM00738"/>
    </source>
</evidence>
<dbReference type="InterPro" id="IPR005825">
    <property type="entry name" value="Ribosomal_uL24_CS"/>
</dbReference>
<dbReference type="Pfam" id="PF23037">
    <property type="entry name" value="KOWx_SPT5"/>
    <property type="match status" value="1"/>
</dbReference>
<gene>
    <name evidence="15" type="ORF">g.57513</name>
</gene>
<dbReference type="CDD" id="cd06083">
    <property type="entry name" value="KOW_Spt5_3"/>
    <property type="match status" value="1"/>
</dbReference>
<keyword evidence="4" id="KW-0678">Repressor</keyword>
<dbReference type="Gene3D" id="2.30.30.30">
    <property type="match status" value="3"/>
</dbReference>
<dbReference type="InterPro" id="IPR036735">
    <property type="entry name" value="NGN_dom_sf"/>
</dbReference>
<dbReference type="GO" id="GO:0003729">
    <property type="term" value="F:mRNA binding"/>
    <property type="evidence" value="ECO:0007669"/>
    <property type="project" value="TreeGrafter"/>
</dbReference>
<dbReference type="Pfam" id="PF11942">
    <property type="entry name" value="Spt5_N"/>
    <property type="match status" value="1"/>
</dbReference>
<dbReference type="SMART" id="SM00738">
    <property type="entry name" value="NGN"/>
    <property type="match status" value="1"/>
</dbReference>
<comment type="subcellular location">
    <subcellularLocation>
        <location evidence="1 11">Nucleus</location>
    </subcellularLocation>
</comment>
<dbReference type="InterPro" id="IPR017071">
    <property type="entry name" value="TF_Spt5_eukaryote"/>
</dbReference>
<keyword evidence="8" id="KW-0010">Activator</keyword>
<dbReference type="Pfam" id="PF23290">
    <property type="entry name" value="KOW5_SPT5"/>
    <property type="match status" value="1"/>
</dbReference>
<evidence type="ECO:0000256" key="10">
    <source>
        <dbReference type="ARBA" id="ARBA00023242"/>
    </source>
</evidence>
<evidence type="ECO:0000256" key="7">
    <source>
        <dbReference type="ARBA" id="ARBA00023015"/>
    </source>
</evidence>
<dbReference type="InterPro" id="IPR008991">
    <property type="entry name" value="Translation_prot_SH3-like_sf"/>
</dbReference>
<dbReference type="InterPro" id="IPR022581">
    <property type="entry name" value="Spt5_N"/>
</dbReference>
<feature type="region of interest" description="Disordered" evidence="12">
    <location>
        <begin position="891"/>
        <end position="935"/>
    </location>
</feature>
<evidence type="ECO:0000256" key="5">
    <source>
        <dbReference type="ARBA" id="ARBA00022553"/>
    </source>
</evidence>
<dbReference type="EMBL" id="GDKF01010617">
    <property type="protein sequence ID" value="JAT68005.1"/>
    <property type="molecule type" value="Transcribed_RNA"/>
</dbReference>
<dbReference type="PIRSF" id="PIRSF036945">
    <property type="entry name" value="Spt5"/>
    <property type="match status" value="1"/>
</dbReference>
<dbReference type="GO" id="GO:0006412">
    <property type="term" value="P:translation"/>
    <property type="evidence" value="ECO:0007669"/>
    <property type="project" value="InterPro"/>
</dbReference>
<dbReference type="GO" id="GO:0032044">
    <property type="term" value="C:DSIF complex"/>
    <property type="evidence" value="ECO:0007669"/>
    <property type="project" value="TreeGrafter"/>
</dbReference>
<dbReference type="GO" id="GO:0003735">
    <property type="term" value="F:structural constituent of ribosome"/>
    <property type="evidence" value="ECO:0007669"/>
    <property type="project" value="InterPro"/>
</dbReference>
<dbReference type="InterPro" id="IPR005100">
    <property type="entry name" value="NGN-domain"/>
</dbReference>
<dbReference type="GO" id="GO:0006357">
    <property type="term" value="P:regulation of transcription by RNA polymerase II"/>
    <property type="evidence" value="ECO:0007669"/>
    <property type="project" value="InterPro"/>
</dbReference>
<dbReference type="InterPro" id="IPR041977">
    <property type="entry name" value="KOW_Spt5_4"/>
</dbReference>
<dbReference type="InterPro" id="IPR006645">
    <property type="entry name" value="NGN-like_dom"/>
</dbReference>
<keyword evidence="7" id="KW-0805">Transcription regulation</keyword>
<sequence>MVGGDWSSKPAGGPPDPHDWEDPDLNEDDDEEEEEEEEPEAEEDEEDEEEDGLGRHRSAARKRGKAAAFIDDVADEDDEEDEEASRQQKRSRFIDDIAEVDDDDEDDELEEEGLDDLIDDAGEHVHDAADMIAMRRQMREAEMQAAKDEEMNPEELQAYLKDRYGGQSHYPGTGGAGTEDFGAVAQQALLPKPSDPKLWVVRCAEGAEREVVVCLLQKCYDLAQKGRSLLIKSAFCQDHLKGYLYVEAVKEAHVAEAVRGMRAVFNSKKPRMVPLGEMTAAVAVQVTAARGVDVGSWVRAKAGLYKGDLAQVVDLDASGARATLRLVPRLDLAALSARRPEDARANFGRAPRVRPAAKAFSPDEARQYKTLDVLTQRDRTTGQLVHVLNGSQRFSEGYLIKSVAVKGLALEDGLPPLDDLQRFQAAAQGGGGGGAGDRAGAADLAGLVQSLTTEGEGQGSAAPTRFAKGDLVLVVQGDLAGIRGRVEAFGEDGLLMVAPTDSKLPGFTELIGLHPREIQKHFESGSHVKVEHGQHMGETGMVVTVTGPIATIFTDVSRQEIRVFVKDLVQAVAVTSSVDTIGGYELHDLVALDATTVGVIVGVERDACRVLTNQGRPEKPDVRVALLPDLKRKLNNRKAGAQDGARNEVAVGDIVEVVDGPLRGKNGTVRYVVRGFLFLQSRQIPDHGGYVCVQARHCRVRGGRKPVSTSNPLATPARLGPGGPGGGVMASPARQSGGGPPGWGGTPGGGSAPGAYAGRVSTGADRLLEGRVITIRQGPHRGMRGRVVSSTPAHLRMELEAQMKTVTVSRAHVALEDGGVRGGGDGGGGVGGFYPGATPAHHGVGATPAHWSSVGATPLHPSATPSREALTKTPAYDPAWAATPAHPGFAAPSPYHLPGSPGRGPTPGMRYHIDTPGSGHLAPTPGSYLPTPGMAPSPFSPAPALTPGLAATPGLSYEAVPAADYGAAPRALGGAAVAAEGADAARGDALHWVGVEVLLPGGEARGAVHEVDAAGLLARVAPGRQGDGGAWGYEGAEASVEVPVRDLQAVTPARTDTVKLLRGDLAGRVGELVGTDGGDGIVKLGPEIKIWELAHVGRVVLPAA</sequence>
<dbReference type="InterPro" id="IPR039385">
    <property type="entry name" value="NGN_Euk"/>
</dbReference>
<feature type="compositionally biased region" description="Basic residues" evidence="12">
    <location>
        <begin position="55"/>
        <end position="65"/>
    </location>
</feature>
<evidence type="ECO:0000256" key="2">
    <source>
        <dbReference type="ARBA" id="ARBA00006956"/>
    </source>
</evidence>
<feature type="region of interest" description="Disordered" evidence="12">
    <location>
        <begin position="844"/>
        <end position="870"/>
    </location>
</feature>
<proteinExistence type="inferred from homology"/>
<dbReference type="Pfam" id="PF23291">
    <property type="entry name" value="KOW4_SPT5"/>
    <property type="match status" value="1"/>
</dbReference>
<evidence type="ECO:0000259" key="14">
    <source>
        <dbReference type="SMART" id="SM00739"/>
    </source>
</evidence>
<feature type="compositionally biased region" description="Acidic residues" evidence="12">
    <location>
        <begin position="96"/>
        <end position="110"/>
    </location>
</feature>
<dbReference type="PANTHER" id="PTHR11125">
    <property type="entry name" value="SUPPRESSOR OF TY 5"/>
    <property type="match status" value="1"/>
</dbReference>
<keyword evidence="10 11" id="KW-0539">Nucleus</keyword>
<evidence type="ECO:0000256" key="8">
    <source>
        <dbReference type="ARBA" id="ARBA00023159"/>
    </source>
</evidence>
<feature type="domain" description="NusG-like N-terminal" evidence="13">
    <location>
        <begin position="195"/>
        <end position="285"/>
    </location>
</feature>
<protein>
    <recommendedName>
        <fullName evidence="3 11">Transcription elongation factor SPT5</fullName>
    </recommendedName>
</protein>
<evidence type="ECO:0000256" key="9">
    <source>
        <dbReference type="ARBA" id="ARBA00023163"/>
    </source>
</evidence>
<organism evidence="15">
    <name type="scientific">Auxenochlorella protothecoides</name>
    <name type="common">Green microalga</name>
    <name type="synonym">Chlorella protothecoides</name>
    <dbReference type="NCBI Taxonomy" id="3075"/>
    <lineage>
        <taxon>Eukaryota</taxon>
        <taxon>Viridiplantae</taxon>
        <taxon>Chlorophyta</taxon>
        <taxon>core chlorophytes</taxon>
        <taxon>Trebouxiophyceae</taxon>
        <taxon>Chlorellales</taxon>
        <taxon>Chlorellaceae</taxon>
        <taxon>Auxenochlorella</taxon>
    </lineage>
</organism>
<feature type="domain" description="KOW" evidence="14">
    <location>
        <begin position="521"/>
        <end position="548"/>
    </location>
</feature>
<dbReference type="Pfam" id="PF23287">
    <property type="entry name" value="KOW7_SPT5"/>
    <property type="match status" value="1"/>
</dbReference>
<reference evidence="15" key="1">
    <citation type="submission" date="2015-08" db="EMBL/GenBank/DDBJ databases">
        <authorList>
            <person name="Babu N.S."/>
            <person name="Beckwith C.J."/>
            <person name="Beseler K.G."/>
            <person name="Brison A."/>
            <person name="Carone J.V."/>
            <person name="Caskin T.P."/>
            <person name="Diamond M."/>
            <person name="Durham M.E."/>
            <person name="Foxe J.M."/>
            <person name="Go M."/>
            <person name="Henderson B.A."/>
            <person name="Jones I.B."/>
            <person name="McGettigan J.A."/>
            <person name="Micheletti S.J."/>
            <person name="Nasrallah M.E."/>
            <person name="Ortiz D."/>
            <person name="Piller C.R."/>
            <person name="Privatt S.R."/>
            <person name="Schneider S.L."/>
            <person name="Sharp S."/>
            <person name="Smith T.C."/>
            <person name="Stanton J.D."/>
            <person name="Ullery H.E."/>
            <person name="Wilson R.J."/>
            <person name="Serrano M.G."/>
            <person name="Buck G."/>
            <person name="Lee V."/>
            <person name="Wang Y."/>
            <person name="Carvalho R."/>
            <person name="Voegtly L."/>
            <person name="Shi R."/>
            <person name="Duckworth R."/>
            <person name="Johnson A."/>
            <person name="Loviza R."/>
            <person name="Walstead R."/>
            <person name="Shah Z."/>
            <person name="Kiflezghi M."/>
            <person name="Wade K."/>
            <person name="Ball S.L."/>
            <person name="Bradley K.W."/>
            <person name="Asai D.J."/>
            <person name="Bowman C.A."/>
            <person name="Russell D.A."/>
            <person name="Pope W.H."/>
            <person name="Jacobs-Sera D."/>
            <person name="Hendrix R.W."/>
            <person name="Hatfull G.F."/>
        </authorList>
    </citation>
    <scope>NUCLEOTIDE SEQUENCE</scope>
</reference>
<dbReference type="Gene3D" id="3.30.70.940">
    <property type="entry name" value="NusG, N-terminal domain"/>
    <property type="match status" value="1"/>
</dbReference>
<evidence type="ECO:0000256" key="12">
    <source>
        <dbReference type="SAM" id="MobiDB-lite"/>
    </source>
</evidence>
<dbReference type="CDD" id="cd06084">
    <property type="entry name" value="KOW_Spt5_4"/>
    <property type="match status" value="1"/>
</dbReference>